<gene>
    <name evidence="1" type="ORF">GGX14DRAFT_664253</name>
</gene>
<reference evidence="1" key="1">
    <citation type="submission" date="2023-03" db="EMBL/GenBank/DDBJ databases">
        <title>Massive genome expansion in bonnet fungi (Mycena s.s.) driven by repeated elements and novel gene families across ecological guilds.</title>
        <authorList>
            <consortium name="Lawrence Berkeley National Laboratory"/>
            <person name="Harder C.B."/>
            <person name="Miyauchi S."/>
            <person name="Viragh M."/>
            <person name="Kuo A."/>
            <person name="Thoen E."/>
            <person name="Andreopoulos B."/>
            <person name="Lu D."/>
            <person name="Skrede I."/>
            <person name="Drula E."/>
            <person name="Henrissat B."/>
            <person name="Morin E."/>
            <person name="Kohler A."/>
            <person name="Barry K."/>
            <person name="LaButti K."/>
            <person name="Morin E."/>
            <person name="Salamov A."/>
            <person name="Lipzen A."/>
            <person name="Mereny Z."/>
            <person name="Hegedus B."/>
            <person name="Baldrian P."/>
            <person name="Stursova M."/>
            <person name="Weitz H."/>
            <person name="Taylor A."/>
            <person name="Grigoriev I.V."/>
            <person name="Nagy L.G."/>
            <person name="Martin F."/>
            <person name="Kauserud H."/>
        </authorList>
    </citation>
    <scope>NUCLEOTIDE SEQUENCE</scope>
    <source>
        <strain evidence="1">9144</strain>
    </source>
</reference>
<comment type="caution">
    <text evidence="1">The sequence shown here is derived from an EMBL/GenBank/DDBJ whole genome shotgun (WGS) entry which is preliminary data.</text>
</comment>
<sequence length="250" mass="28193">MYPDFYFQQYESIEPNPEHGTPVRMTSLCEQDRTTVALLHRFNFIAYTGAAAFLDILIRHALNICRQAWAPMDSNPNGTTELDILTALDGFRRLCGEVRTVISDTINYWDKAADTLTNLSNRDGTLLPILWSLVSLAALRRQVLFTDFPSLRAKGEQNVHEFSDAYHGLEATIAEIEVARTSAPVASAILELRRNSKIALFALSRLEAIFRRYKLGWIMANGLLGEAGSYSFTLQFETPIRTILIGENWS</sequence>
<evidence type="ECO:0000313" key="1">
    <source>
        <dbReference type="EMBL" id="KAJ7222575.1"/>
    </source>
</evidence>
<protein>
    <submittedName>
        <fullName evidence="1">Uncharacterized protein</fullName>
    </submittedName>
</protein>
<accession>A0AAD6YLI4</accession>
<organism evidence="1 2">
    <name type="scientific">Mycena pura</name>
    <dbReference type="NCBI Taxonomy" id="153505"/>
    <lineage>
        <taxon>Eukaryota</taxon>
        <taxon>Fungi</taxon>
        <taxon>Dikarya</taxon>
        <taxon>Basidiomycota</taxon>
        <taxon>Agaricomycotina</taxon>
        <taxon>Agaricomycetes</taxon>
        <taxon>Agaricomycetidae</taxon>
        <taxon>Agaricales</taxon>
        <taxon>Marasmiineae</taxon>
        <taxon>Mycenaceae</taxon>
        <taxon>Mycena</taxon>
    </lineage>
</organism>
<name>A0AAD6YLI4_9AGAR</name>
<dbReference type="AlphaFoldDB" id="A0AAD6YLI4"/>
<dbReference type="Proteomes" id="UP001219525">
    <property type="component" value="Unassembled WGS sequence"/>
</dbReference>
<evidence type="ECO:0000313" key="2">
    <source>
        <dbReference type="Proteomes" id="UP001219525"/>
    </source>
</evidence>
<dbReference type="EMBL" id="JARJCW010000007">
    <property type="protein sequence ID" value="KAJ7222575.1"/>
    <property type="molecule type" value="Genomic_DNA"/>
</dbReference>
<keyword evidence="2" id="KW-1185">Reference proteome</keyword>
<proteinExistence type="predicted"/>